<organism evidence="3 4">
    <name type="scientific">Lithospermum erythrorhizon</name>
    <name type="common">Purple gromwell</name>
    <name type="synonym">Lithospermum officinale var. erythrorhizon</name>
    <dbReference type="NCBI Taxonomy" id="34254"/>
    <lineage>
        <taxon>Eukaryota</taxon>
        <taxon>Viridiplantae</taxon>
        <taxon>Streptophyta</taxon>
        <taxon>Embryophyta</taxon>
        <taxon>Tracheophyta</taxon>
        <taxon>Spermatophyta</taxon>
        <taxon>Magnoliopsida</taxon>
        <taxon>eudicotyledons</taxon>
        <taxon>Gunneridae</taxon>
        <taxon>Pentapetalae</taxon>
        <taxon>asterids</taxon>
        <taxon>lamiids</taxon>
        <taxon>Boraginales</taxon>
        <taxon>Boraginaceae</taxon>
        <taxon>Boraginoideae</taxon>
        <taxon>Lithospermeae</taxon>
        <taxon>Lithospermum</taxon>
    </lineage>
</organism>
<evidence type="ECO:0008006" key="5">
    <source>
        <dbReference type="Google" id="ProtNLM"/>
    </source>
</evidence>
<protein>
    <recommendedName>
        <fullName evidence="5">Cystatin domain-containing protein</fullName>
    </recommendedName>
</protein>
<dbReference type="InterPro" id="IPR046350">
    <property type="entry name" value="Cystatin_sf"/>
</dbReference>
<dbReference type="AlphaFoldDB" id="A0AAV3RC77"/>
<gene>
    <name evidence="3" type="ORF">LIER_27488</name>
</gene>
<keyword evidence="2" id="KW-0789">Thiol protease inhibitor</keyword>
<comment type="caution">
    <text evidence="3">The sequence shown here is derived from an EMBL/GenBank/DDBJ whole genome shotgun (WGS) entry which is preliminary data.</text>
</comment>
<evidence type="ECO:0000313" key="4">
    <source>
        <dbReference type="Proteomes" id="UP001454036"/>
    </source>
</evidence>
<dbReference type="InterPro" id="IPR000010">
    <property type="entry name" value="Cystatin_dom"/>
</dbReference>
<keyword evidence="1" id="KW-0646">Protease inhibitor</keyword>
<name>A0AAV3RC77_LITER</name>
<evidence type="ECO:0000256" key="2">
    <source>
        <dbReference type="ARBA" id="ARBA00022704"/>
    </source>
</evidence>
<sequence>MSSREGGPPYPGFVMFNPEGEESFGGPLTHEVQIKLFGEIKPLVSGPPQNPLFGKIKSLISGPPQKPYWFPRDAPCIELDVDDPIVVDYCNLAIAKYNAEKNTCYKNVKIISASKDSVGGGYRYDIVFQAKIDDEEPVTLLAILFERWNEITVTEVVDYPPKLPSWSEPLYSM</sequence>
<accession>A0AAV3RC77</accession>
<dbReference type="GO" id="GO:0004869">
    <property type="term" value="F:cysteine-type endopeptidase inhibitor activity"/>
    <property type="evidence" value="ECO:0007669"/>
    <property type="project" value="UniProtKB-KW"/>
</dbReference>
<evidence type="ECO:0000256" key="1">
    <source>
        <dbReference type="ARBA" id="ARBA00022690"/>
    </source>
</evidence>
<dbReference type="EMBL" id="BAABME010008866">
    <property type="protein sequence ID" value="GAA0174004.1"/>
    <property type="molecule type" value="Genomic_DNA"/>
</dbReference>
<dbReference type="CDD" id="cd00042">
    <property type="entry name" value="CY"/>
    <property type="match status" value="1"/>
</dbReference>
<dbReference type="Gene3D" id="3.10.450.10">
    <property type="match status" value="1"/>
</dbReference>
<reference evidence="3 4" key="1">
    <citation type="submission" date="2024-01" db="EMBL/GenBank/DDBJ databases">
        <title>The complete chloroplast genome sequence of Lithospermum erythrorhizon: insights into the phylogenetic relationship among Boraginaceae species and the maternal lineages of purple gromwells.</title>
        <authorList>
            <person name="Okada T."/>
            <person name="Watanabe K."/>
        </authorList>
    </citation>
    <scope>NUCLEOTIDE SEQUENCE [LARGE SCALE GENOMIC DNA]</scope>
</reference>
<proteinExistence type="predicted"/>
<dbReference type="SUPFAM" id="SSF54403">
    <property type="entry name" value="Cystatin/monellin"/>
    <property type="match status" value="1"/>
</dbReference>
<evidence type="ECO:0000313" key="3">
    <source>
        <dbReference type="EMBL" id="GAA0174004.1"/>
    </source>
</evidence>
<keyword evidence="4" id="KW-1185">Reference proteome</keyword>
<dbReference type="Proteomes" id="UP001454036">
    <property type="component" value="Unassembled WGS sequence"/>
</dbReference>